<evidence type="ECO:0000256" key="1">
    <source>
        <dbReference type="SAM" id="MobiDB-lite"/>
    </source>
</evidence>
<evidence type="ECO:0000313" key="2">
    <source>
        <dbReference type="EMBL" id="CAC5343722.1"/>
    </source>
</evidence>
<accession>A0A6J7ZMM1</accession>
<comment type="caution">
    <text evidence="2">The sequence shown here is derived from an EMBL/GenBank/DDBJ whole genome shotgun (WGS) entry which is preliminary data.</text>
</comment>
<feature type="region of interest" description="Disordered" evidence="1">
    <location>
        <begin position="18"/>
        <end position="44"/>
    </location>
</feature>
<keyword evidence="3" id="KW-1185">Reference proteome</keyword>
<protein>
    <submittedName>
        <fullName evidence="2">Uncharacterized protein</fullName>
    </submittedName>
</protein>
<gene>
    <name evidence="2" type="ORF">PLAN_40137</name>
</gene>
<evidence type="ECO:0000313" key="3">
    <source>
        <dbReference type="Proteomes" id="UP000196521"/>
    </source>
</evidence>
<proteinExistence type="predicted"/>
<dbReference type="EMBL" id="LR812490">
    <property type="protein sequence ID" value="CAC5343722.1"/>
    <property type="molecule type" value="Genomic_DNA"/>
</dbReference>
<dbReference type="Proteomes" id="UP000196521">
    <property type="component" value="Chromosome"/>
</dbReference>
<sequence length="44" mass="4829">MVGTRYDLVVNLGFKNRWFGPESGHAPDSTGKTSLRIGNREPAP</sequence>
<dbReference type="AlphaFoldDB" id="A0A6J7ZMM1"/>
<dbReference type="EMBL" id="CZCZ02000014">
    <property type="protein sequence ID" value="CAC5343722.1"/>
    <property type="molecule type" value="Genomic_DNA"/>
</dbReference>
<name>A0A6J7ZMM1_PLARU</name>
<reference evidence="2" key="1">
    <citation type="submission" date="2020-05" db="EMBL/GenBank/DDBJ databases">
        <authorList>
            <consortium name="Genoscope - CEA"/>
            <person name="William W."/>
        </authorList>
    </citation>
    <scope>NUCLEOTIDE SEQUENCE [LARGE SCALE GENOMIC DNA]</scope>
    <source>
        <strain evidence="2">PCC 7821</strain>
    </source>
</reference>
<organism evidence="2 3">
    <name type="scientific">Planktothrix rubescens CCAP 1459/22</name>
    <dbReference type="NCBI Taxonomy" id="329571"/>
    <lineage>
        <taxon>Bacteria</taxon>
        <taxon>Bacillati</taxon>
        <taxon>Cyanobacteriota</taxon>
        <taxon>Cyanophyceae</taxon>
        <taxon>Oscillatoriophycideae</taxon>
        <taxon>Oscillatoriales</taxon>
        <taxon>Microcoleaceae</taxon>
        <taxon>Planktothrix</taxon>
    </lineage>
</organism>